<evidence type="ECO:0000313" key="2">
    <source>
        <dbReference type="Proteomes" id="UP000553632"/>
    </source>
</evidence>
<dbReference type="AlphaFoldDB" id="A0A7J6NP11"/>
<dbReference type="Proteomes" id="UP000553632">
    <property type="component" value="Unassembled WGS sequence"/>
</dbReference>
<evidence type="ECO:0000313" key="1">
    <source>
        <dbReference type="EMBL" id="KAF4684781.1"/>
    </source>
</evidence>
<comment type="caution">
    <text evidence="1">The sequence shown here is derived from an EMBL/GenBank/DDBJ whole genome shotgun (WGS) entry which is preliminary data.</text>
</comment>
<gene>
    <name evidence="1" type="ORF">FOZ63_005733</name>
</gene>
<dbReference type="EMBL" id="JABANO010040443">
    <property type="protein sequence ID" value="KAF4684781.1"/>
    <property type="molecule type" value="Genomic_DNA"/>
</dbReference>
<proteinExistence type="predicted"/>
<protein>
    <submittedName>
        <fullName evidence="1">Uncharacterized protein</fullName>
    </submittedName>
</protein>
<sequence>MSFRNRDGQGISMTVEDRDDLMKSGSLISEAVVDAWMAKLCSQYRLHLPSRVAAGSCSTGFDRLPSSVIGEGCLIVQPLCDQAGHYFAGLAVRDGHIYSAVSLGALKACLRASEATVAERN</sequence>
<keyword evidence="2" id="KW-1185">Reference proteome</keyword>
<reference evidence="1 2" key="1">
    <citation type="submission" date="2020-04" db="EMBL/GenBank/DDBJ databases">
        <title>Perkinsus olseni comparative genomics.</title>
        <authorList>
            <person name="Bogema D.R."/>
        </authorList>
    </citation>
    <scope>NUCLEOTIDE SEQUENCE [LARGE SCALE GENOMIC DNA]</scope>
    <source>
        <strain evidence="1 2">ATCC PRA-207</strain>
    </source>
</reference>
<accession>A0A7J6NP11</accession>
<organism evidence="1 2">
    <name type="scientific">Perkinsus olseni</name>
    <name type="common">Perkinsus atlanticus</name>
    <dbReference type="NCBI Taxonomy" id="32597"/>
    <lineage>
        <taxon>Eukaryota</taxon>
        <taxon>Sar</taxon>
        <taxon>Alveolata</taxon>
        <taxon>Perkinsozoa</taxon>
        <taxon>Perkinsea</taxon>
        <taxon>Perkinsida</taxon>
        <taxon>Perkinsidae</taxon>
        <taxon>Perkinsus</taxon>
    </lineage>
</organism>
<name>A0A7J6NP11_PEROL</name>